<dbReference type="AlphaFoldDB" id="A0A6P5Y571"/>
<organism evidence="3 4">
    <name type="scientific">Durio zibethinus</name>
    <name type="common">Durian</name>
    <dbReference type="NCBI Taxonomy" id="66656"/>
    <lineage>
        <taxon>Eukaryota</taxon>
        <taxon>Viridiplantae</taxon>
        <taxon>Streptophyta</taxon>
        <taxon>Embryophyta</taxon>
        <taxon>Tracheophyta</taxon>
        <taxon>Spermatophyta</taxon>
        <taxon>Magnoliopsida</taxon>
        <taxon>eudicotyledons</taxon>
        <taxon>Gunneridae</taxon>
        <taxon>Pentapetalae</taxon>
        <taxon>rosids</taxon>
        <taxon>malvids</taxon>
        <taxon>Malvales</taxon>
        <taxon>Malvaceae</taxon>
        <taxon>Helicteroideae</taxon>
        <taxon>Durio</taxon>
    </lineage>
</organism>
<dbReference type="Proteomes" id="UP000515121">
    <property type="component" value="Unplaced"/>
</dbReference>
<sequence>MALPVGDEVGWTPRSESHLSANRGPSRLRRVSRDDFQSSQRCKFSTKLVHQEISLKVHQLCLVHLSSVRDRAIYFHLFSKFPISSSSQSCCLKKFKPIVMDHCSIFSTSSKLSFHVSLLFFLSSFFYLNIVSGTATQLSYGHHCDSVVHESKPADEEFSIFPFPGRQNGYYYGGDKVLNRSSYQYYSSESKALVFETHHVYATDDEDVFKVAGNLIFQSFYNYEQSFSSGLSFYSYSSDSSNGGVLDFDFHGFWSRTTGKLCMVGSSYTYSKEGKLIHLAAVLKFNNIKSSSTINSLVTGTMDSLYPAAEPNYFEQISLLMFPEVNYKYTKVSKQFSRGCPGGTDIPVVSSLSLWRSRTIYNMVLGRGNVFELEYASGCDSSKSCNPFGDGIGYLPRVISLRMIQCSDDKLSLRLLIEFPNNSHMGYYSCFNFSTSLVGKGSWDAKKNRLCIVACRIYDASSSLQKSHVGDCTTRLSLRFPAILSIRNTNTVLGEIWSEKPRNESGFFDRFVFRNTYHSRGGIQLQGLKYEYMAMDKVKKSCLKKNPTRKSSLGKYPDGYSGDMGFHISIKNSEGQTGCGYSNPLAVGDQPYQRFPFLIPSSSSRPVNPSVKSDTIVACLISATK</sequence>
<name>A0A6P5Y571_DURZI</name>
<dbReference type="PANTHER" id="PTHR33389">
    <property type="entry name" value="FAMILY PROTEIN, PUTATIVE (DUF2921)-RELATED"/>
    <property type="match status" value="1"/>
</dbReference>
<feature type="region of interest" description="Disordered" evidence="1">
    <location>
        <begin position="1"/>
        <end position="32"/>
    </location>
</feature>
<dbReference type="GeneID" id="111288908"/>
<dbReference type="PANTHER" id="PTHR33389:SF34">
    <property type="entry name" value="DUF2921 FAMILY PROTEIN"/>
    <property type="match status" value="1"/>
</dbReference>
<gene>
    <name evidence="4" type="primary">LOC111288908</name>
</gene>
<feature type="domain" description="DUF2921" evidence="2">
    <location>
        <begin position="372"/>
        <end position="510"/>
    </location>
</feature>
<protein>
    <submittedName>
        <fullName evidence="4">Uncharacterized protein LOC111288908</fullName>
    </submittedName>
</protein>
<evidence type="ECO:0000313" key="4">
    <source>
        <dbReference type="RefSeq" id="XP_022735587.1"/>
    </source>
</evidence>
<dbReference type="KEGG" id="dzi:111288908"/>
<dbReference type="RefSeq" id="XP_022735587.1">
    <property type="nucleotide sequence ID" value="XM_022879852.1"/>
</dbReference>
<proteinExistence type="predicted"/>
<dbReference type="OrthoDB" id="607498at2759"/>
<keyword evidence="3" id="KW-1185">Reference proteome</keyword>
<evidence type="ECO:0000259" key="2">
    <source>
        <dbReference type="Pfam" id="PF25333"/>
    </source>
</evidence>
<evidence type="ECO:0000313" key="3">
    <source>
        <dbReference type="Proteomes" id="UP000515121"/>
    </source>
</evidence>
<feature type="domain" description="DUF2921" evidence="2">
    <location>
        <begin position="140"/>
        <end position="318"/>
    </location>
</feature>
<reference evidence="4" key="1">
    <citation type="submission" date="2025-08" db="UniProtKB">
        <authorList>
            <consortium name="RefSeq"/>
        </authorList>
    </citation>
    <scope>IDENTIFICATION</scope>
    <source>
        <tissue evidence="4">Fruit stalk</tissue>
    </source>
</reference>
<dbReference type="InterPro" id="IPR057425">
    <property type="entry name" value="DUF2921_N"/>
</dbReference>
<dbReference type="Pfam" id="PF25333">
    <property type="entry name" value="DUF2921_N"/>
    <property type="match status" value="2"/>
</dbReference>
<accession>A0A6P5Y571</accession>
<evidence type="ECO:0000256" key="1">
    <source>
        <dbReference type="SAM" id="MobiDB-lite"/>
    </source>
</evidence>